<evidence type="ECO:0000256" key="3">
    <source>
        <dbReference type="ARBA" id="ARBA00023242"/>
    </source>
</evidence>
<dbReference type="Proteomes" id="UP001311799">
    <property type="component" value="Unassembled WGS sequence"/>
</dbReference>
<feature type="compositionally biased region" description="Low complexity" evidence="4">
    <location>
        <begin position="720"/>
        <end position="740"/>
    </location>
</feature>
<feature type="region of interest" description="Disordered" evidence="4">
    <location>
        <begin position="716"/>
        <end position="753"/>
    </location>
</feature>
<evidence type="ECO:0000256" key="4">
    <source>
        <dbReference type="SAM" id="MobiDB-lite"/>
    </source>
</evidence>
<evidence type="ECO:0000259" key="5">
    <source>
        <dbReference type="Pfam" id="PF05843"/>
    </source>
</evidence>
<dbReference type="SMART" id="SM00386">
    <property type="entry name" value="HAT"/>
    <property type="match status" value="4"/>
</dbReference>
<dbReference type="InterPro" id="IPR008847">
    <property type="entry name" value="Suf"/>
</dbReference>
<dbReference type="InterPro" id="IPR045243">
    <property type="entry name" value="Rna14-like"/>
</dbReference>
<evidence type="ECO:0000256" key="2">
    <source>
        <dbReference type="ARBA" id="ARBA00022737"/>
    </source>
</evidence>
<dbReference type="InterPro" id="IPR011990">
    <property type="entry name" value="TPR-like_helical_dom_sf"/>
</dbReference>
<dbReference type="InterPro" id="IPR003107">
    <property type="entry name" value="HAT"/>
</dbReference>
<name>A0AAV9XTN5_9CRYT</name>
<feature type="compositionally biased region" description="Low complexity" evidence="4">
    <location>
        <begin position="426"/>
        <end position="452"/>
    </location>
</feature>
<organism evidence="6 7">
    <name type="scientific">Cryptosporidium xiaoi</name>
    <dbReference type="NCBI Taxonomy" id="659607"/>
    <lineage>
        <taxon>Eukaryota</taxon>
        <taxon>Sar</taxon>
        <taxon>Alveolata</taxon>
        <taxon>Apicomplexa</taxon>
        <taxon>Conoidasida</taxon>
        <taxon>Coccidia</taxon>
        <taxon>Eucoccidiorida</taxon>
        <taxon>Eimeriorina</taxon>
        <taxon>Cryptosporidiidae</taxon>
        <taxon>Cryptosporidium</taxon>
    </lineage>
</organism>
<dbReference type="AlphaFoldDB" id="A0AAV9XTN5"/>
<dbReference type="PANTHER" id="PTHR19980">
    <property type="entry name" value="RNA CLEAVAGE STIMULATION FACTOR"/>
    <property type="match status" value="1"/>
</dbReference>
<comment type="subcellular location">
    <subcellularLocation>
        <location evidence="1">Nucleus</location>
    </subcellularLocation>
</comment>
<evidence type="ECO:0000256" key="1">
    <source>
        <dbReference type="ARBA" id="ARBA00004123"/>
    </source>
</evidence>
<gene>
    <name evidence="6" type="ORF">RS030_81435</name>
</gene>
<dbReference type="Gene3D" id="1.25.40.10">
    <property type="entry name" value="Tetratricopeptide repeat domain"/>
    <property type="match status" value="2"/>
</dbReference>
<feature type="domain" description="Suppressor of forked" evidence="5">
    <location>
        <begin position="180"/>
        <end position="663"/>
    </location>
</feature>
<dbReference type="GO" id="GO:0003729">
    <property type="term" value="F:mRNA binding"/>
    <property type="evidence" value="ECO:0007669"/>
    <property type="project" value="TreeGrafter"/>
</dbReference>
<evidence type="ECO:0000313" key="7">
    <source>
        <dbReference type="Proteomes" id="UP001311799"/>
    </source>
</evidence>
<sequence length="1190" mass="137125">MRKGIAALIDSIVEKNPYDYSLWENIFIVKSESEVFERALEFFPTSPMVWKRYIEYLQNQKSVDKHNLFNIFQRSINQCPCIMIWKLFIPFIDSHINSLKEKYNMYQLALDTVGSDPRSGFIWKVMYKLRLLVYNTLISKNDNINSGNILLLNPFETSTIPAISDNIEECVELGDKIATIVTLRQFFIQWLTTPVDNLETAFIAYSLFENSISNDDSPNVNLTIGGMVTTTESASKIVTKNLLQSGEKLVNTSKLIYKSIILLVDELNESIPARPLDKKSGNEWLNNFIPWKRYILYEKKNPLNLDKNRYFNRVSYSYKNCLLYFSYNPEVWYEYFIFVWNYHPIQFTGIDMATELLNSAIQRFLPKDEILKLILAEVYEVRRKFDRVMQIYMSMVYIENANDDIKSGNSNDDKNNEKGNIDDGSNEGNSGADTNNNNSNANCNSISNSSGDIKMDNSDDKINDNSNLGDNVNSNINILNTNEQNDTSDGNCNSFITSNGLLSKQYNPNVSAVVVIEYLNFVLRCTCDRTVWREIFLDYIKRSPNINDIKWICYSQALNEWRLYNNLDGAYRAFYIGMYHRHLFLNTQFMSCFISFLLDTGKIQQARSTLQSCIYEIYKETGKTPKELWLKWFHLERLSGSSINTLNYLNRIYQLQREGKNIEMDMLCGDKQRQSWHSVLGAPEFAELNKEHIGNDADCDIKTKVYGNTYTINDIENDSNDNNNVTNTFNSGNDSNNNLSEIQSSSENKNKKTILNNKNKSLLSYPNSFKTIFECFKFESIYPNTCWSEFSSNIECSKEYCYNEDHNDDDENFDHGYTKHYINTKTNNIISKGSSDVKHNAFSGNCNNDDNNNNTNKQVFKSLYESKNDDFESFLMQKPLEFRLIKCNLNNKADNIGNHNYSDFDSDIDIIDGMNDDEIEYLLYNNKNIDITHINEFTWHRTGRSLCPKPDISKMIKFCSETYPIKNNTITGVDTNSQMLNYLQCSNSIINYDENKNEGSNNNKCGYIADNVEDILNNNNSNYSFEAKPYNTQLPKGIIDFVLLLPPSNIPNVALRSYLGITHEIIDYFITSLQTTVLPQKINLYKYDPINTSDFKYYNDITTSCGNNTICVNNKNGNINTVNSGNINVINTNINIIEDIINKTSNKLFNNNSNIVNSGNSSFFTPCNVPVSNRFSNKPNNNDSKVKIQL</sequence>
<keyword evidence="7" id="KW-1185">Reference proteome</keyword>
<feature type="compositionally biased region" description="Basic and acidic residues" evidence="4">
    <location>
        <begin position="404"/>
        <end position="421"/>
    </location>
</feature>
<dbReference type="SUPFAM" id="SSF48452">
    <property type="entry name" value="TPR-like"/>
    <property type="match status" value="2"/>
</dbReference>
<dbReference type="PANTHER" id="PTHR19980:SF0">
    <property type="entry name" value="CLEAVAGE STIMULATION FACTOR SUBUNIT 3"/>
    <property type="match status" value="1"/>
</dbReference>
<keyword evidence="2" id="KW-0677">Repeat</keyword>
<reference evidence="6 7" key="1">
    <citation type="submission" date="2023-10" db="EMBL/GenBank/DDBJ databases">
        <title>Comparative genomics analysis reveals potential genetic determinants of host preference in Cryptosporidium xiaoi.</title>
        <authorList>
            <person name="Xiao L."/>
            <person name="Li J."/>
        </authorList>
    </citation>
    <scope>NUCLEOTIDE SEQUENCE [LARGE SCALE GENOMIC DNA]</scope>
    <source>
        <strain evidence="6 7">52996</strain>
    </source>
</reference>
<feature type="region of interest" description="Disordered" evidence="4">
    <location>
        <begin position="404"/>
        <end position="468"/>
    </location>
</feature>
<feature type="compositionally biased region" description="Basic and acidic residues" evidence="4">
    <location>
        <begin position="453"/>
        <end position="463"/>
    </location>
</feature>
<accession>A0AAV9XTN5</accession>
<dbReference type="EMBL" id="JAWDEY010000036">
    <property type="protein sequence ID" value="KAK6587909.1"/>
    <property type="molecule type" value="Genomic_DNA"/>
</dbReference>
<proteinExistence type="predicted"/>
<dbReference type="Pfam" id="PF05843">
    <property type="entry name" value="Suf"/>
    <property type="match status" value="2"/>
</dbReference>
<dbReference type="GO" id="GO:0031124">
    <property type="term" value="P:mRNA 3'-end processing"/>
    <property type="evidence" value="ECO:0007669"/>
    <property type="project" value="InterPro"/>
</dbReference>
<evidence type="ECO:0000313" key="6">
    <source>
        <dbReference type="EMBL" id="KAK6587909.1"/>
    </source>
</evidence>
<keyword evidence="3" id="KW-0539">Nucleus</keyword>
<feature type="domain" description="Suppressor of forked" evidence="5">
    <location>
        <begin position="11"/>
        <end position="124"/>
    </location>
</feature>
<dbReference type="GO" id="GO:0005634">
    <property type="term" value="C:nucleus"/>
    <property type="evidence" value="ECO:0007669"/>
    <property type="project" value="UniProtKB-SubCell"/>
</dbReference>
<comment type="caution">
    <text evidence="6">The sequence shown here is derived from an EMBL/GenBank/DDBJ whole genome shotgun (WGS) entry which is preliminary data.</text>
</comment>
<protein>
    <submittedName>
        <fullName evidence="6">mRNA 3 end processing RNA14</fullName>
    </submittedName>
</protein>